<reference evidence="1" key="1">
    <citation type="submission" date="2019-04" db="EMBL/GenBank/DDBJ databases">
        <title>Sequencing of skin fungus with MAO and IRED activity.</title>
        <authorList>
            <person name="Marsaioli A.J."/>
            <person name="Bonatto J.M.C."/>
            <person name="Reis Junior O."/>
        </authorList>
    </citation>
    <scope>NUCLEOTIDE SEQUENCE</scope>
    <source>
        <strain evidence="1">28M1</strain>
    </source>
</reference>
<comment type="caution">
    <text evidence="1">The sequence shown here is derived from an EMBL/GenBank/DDBJ whole genome shotgun (WGS) entry which is preliminary data.</text>
</comment>
<dbReference type="OrthoDB" id="2151789at2759"/>
<name>A0A9P4WX85_9PLEO</name>
<dbReference type="EMBL" id="SWKV01000008">
    <property type="protein sequence ID" value="KAF3044621.1"/>
    <property type="molecule type" value="Genomic_DNA"/>
</dbReference>
<sequence>MRIASHKELMDELEQATGYRDVWFTLTFKNDVHIYEKTIELHEQLVNHRKAETSDTDFITQCMFQSITTSFSSHSIANGGKIFGLDKEADNIVMLLYNIAVKSPELEVLARKRLRASGDVIKKYAAKLGGLVDWTYLNYADGDQDPLGSYSVENVAKMRAAARKYDLRQVFQTRFPGGFKISNVADDGIKTEL</sequence>
<dbReference type="Proteomes" id="UP000758155">
    <property type="component" value="Unassembled WGS sequence"/>
</dbReference>
<protein>
    <submittedName>
        <fullName evidence="1">Uncharacterized protein</fullName>
    </submittedName>
</protein>
<dbReference type="AlphaFoldDB" id="A0A9P4WX85"/>
<accession>A0A9P4WX85</accession>
<organism evidence="1 2">
    <name type="scientific">Didymella heteroderae</name>
    <dbReference type="NCBI Taxonomy" id="1769908"/>
    <lineage>
        <taxon>Eukaryota</taxon>
        <taxon>Fungi</taxon>
        <taxon>Dikarya</taxon>
        <taxon>Ascomycota</taxon>
        <taxon>Pezizomycotina</taxon>
        <taxon>Dothideomycetes</taxon>
        <taxon>Pleosporomycetidae</taxon>
        <taxon>Pleosporales</taxon>
        <taxon>Pleosporineae</taxon>
        <taxon>Didymellaceae</taxon>
        <taxon>Didymella</taxon>
    </lineage>
</organism>
<keyword evidence="2" id="KW-1185">Reference proteome</keyword>
<evidence type="ECO:0000313" key="1">
    <source>
        <dbReference type="EMBL" id="KAF3044621.1"/>
    </source>
</evidence>
<gene>
    <name evidence="1" type="ORF">E8E12_005184</name>
</gene>
<evidence type="ECO:0000313" key="2">
    <source>
        <dbReference type="Proteomes" id="UP000758155"/>
    </source>
</evidence>
<proteinExistence type="predicted"/>